<protein>
    <submittedName>
        <fullName evidence="11">ABC transporter permease</fullName>
    </submittedName>
</protein>
<dbReference type="InterPro" id="IPR035906">
    <property type="entry name" value="MetI-like_sf"/>
</dbReference>
<evidence type="ECO:0000313" key="11">
    <source>
        <dbReference type="EMBL" id="NHO67556.1"/>
    </source>
</evidence>
<name>A0A9E5MNJ4_9GAMM</name>
<dbReference type="PANTHER" id="PTHR43386">
    <property type="entry name" value="OLIGOPEPTIDE TRANSPORT SYSTEM PERMEASE PROTEIN APPC"/>
    <property type="match status" value="1"/>
</dbReference>
<comment type="similarity">
    <text evidence="9">Belongs to the binding-protein-dependent transport system permease family.</text>
</comment>
<dbReference type="PROSITE" id="PS50928">
    <property type="entry name" value="ABC_TM1"/>
    <property type="match status" value="1"/>
</dbReference>
<keyword evidence="5" id="KW-0571">Peptide transport</keyword>
<dbReference type="EMBL" id="JAAONZ010000018">
    <property type="protein sequence ID" value="NHO67556.1"/>
    <property type="molecule type" value="Genomic_DNA"/>
</dbReference>
<feature type="transmembrane region" description="Helical" evidence="9">
    <location>
        <begin position="385"/>
        <end position="410"/>
    </location>
</feature>
<dbReference type="Proteomes" id="UP000787472">
    <property type="component" value="Unassembled WGS sequence"/>
</dbReference>
<feature type="transmembrane region" description="Helical" evidence="9">
    <location>
        <begin position="267"/>
        <end position="290"/>
    </location>
</feature>
<keyword evidence="4 9" id="KW-0812">Transmembrane</keyword>
<dbReference type="Pfam" id="PF12911">
    <property type="entry name" value="OppC_N"/>
    <property type="match status" value="1"/>
</dbReference>
<evidence type="ECO:0000313" key="12">
    <source>
        <dbReference type="Proteomes" id="UP000787472"/>
    </source>
</evidence>
<dbReference type="AlphaFoldDB" id="A0A9E5MNJ4"/>
<dbReference type="Pfam" id="PF00528">
    <property type="entry name" value="BPD_transp_1"/>
    <property type="match status" value="1"/>
</dbReference>
<evidence type="ECO:0000256" key="8">
    <source>
        <dbReference type="ARBA" id="ARBA00023136"/>
    </source>
</evidence>
<evidence type="ECO:0000256" key="6">
    <source>
        <dbReference type="ARBA" id="ARBA00022927"/>
    </source>
</evidence>
<feature type="transmembrane region" description="Helical" evidence="9">
    <location>
        <begin position="47"/>
        <end position="66"/>
    </location>
</feature>
<dbReference type="SUPFAM" id="SSF161098">
    <property type="entry name" value="MetI-like"/>
    <property type="match status" value="1"/>
</dbReference>
<dbReference type="InterPro" id="IPR000515">
    <property type="entry name" value="MetI-like"/>
</dbReference>
<evidence type="ECO:0000256" key="3">
    <source>
        <dbReference type="ARBA" id="ARBA00022475"/>
    </source>
</evidence>
<keyword evidence="7 9" id="KW-1133">Transmembrane helix</keyword>
<dbReference type="PANTHER" id="PTHR43386:SF24">
    <property type="entry name" value="OLIGOPEPTIDE TRANSPORT SYSTEM PERMEASE PROTEIN AMID"/>
    <property type="match status" value="1"/>
</dbReference>
<keyword evidence="6" id="KW-0653">Protein transport</keyword>
<evidence type="ECO:0000256" key="1">
    <source>
        <dbReference type="ARBA" id="ARBA00004651"/>
    </source>
</evidence>
<keyword evidence="8 9" id="KW-0472">Membrane</keyword>
<feature type="domain" description="ABC transmembrane type-1" evidence="10">
    <location>
        <begin position="263"/>
        <end position="457"/>
    </location>
</feature>
<dbReference type="InterPro" id="IPR025966">
    <property type="entry name" value="OppC_N"/>
</dbReference>
<dbReference type="InterPro" id="IPR013783">
    <property type="entry name" value="Ig-like_fold"/>
</dbReference>
<dbReference type="InterPro" id="IPR050366">
    <property type="entry name" value="BP-dependent_transpt_permease"/>
</dbReference>
<evidence type="ECO:0000256" key="9">
    <source>
        <dbReference type="RuleBase" id="RU363032"/>
    </source>
</evidence>
<keyword evidence="2 9" id="KW-0813">Transport</keyword>
<evidence type="ECO:0000259" key="10">
    <source>
        <dbReference type="PROSITE" id="PS50928"/>
    </source>
</evidence>
<dbReference type="GO" id="GO:0005886">
    <property type="term" value="C:plasma membrane"/>
    <property type="evidence" value="ECO:0007669"/>
    <property type="project" value="UniProtKB-SubCell"/>
</dbReference>
<dbReference type="GO" id="GO:0015031">
    <property type="term" value="P:protein transport"/>
    <property type="evidence" value="ECO:0007669"/>
    <property type="project" value="UniProtKB-KW"/>
</dbReference>
<comment type="caution">
    <text evidence="11">The sequence shown here is derived from an EMBL/GenBank/DDBJ whole genome shotgun (WGS) entry which is preliminary data.</text>
</comment>
<dbReference type="GO" id="GO:0055085">
    <property type="term" value="P:transmembrane transport"/>
    <property type="evidence" value="ECO:0007669"/>
    <property type="project" value="InterPro"/>
</dbReference>
<sequence>MTLTQTLTADDFAPLAKAQHPDQIVRPSLSYWQDAWRRLQRNRRAMWSLYLIAALLLFSYVLPFVVPFDAVGQDLTQISQAPSLEKKSLVVDTQPWPGQQVRPAELARLQSAPFDPATRVTGLTLVGEANTESVRLAWQPVAGAKAYQVYRHLLVPSGATDLGLPLGQTEQPEQVSYEDRLKLQNMPYYYSVRAVADTGEVSDYATVKATPRLAISVRAALSRGLITADQTDSMIGREVELQRHLMGTDYLGRDLLARLVYGGQTSLFIGIVAPLLFVAMGIVYGGLSGYLGGRTDEVMMRFADFVIALPFLLFMILFRVAMGIGPGESGVTPMLIAMVLLGWPTAAKLVRGQVLQLREQPFVEAAQLMGANSRYLILRHMLPNVMGVVLVSLTFSIPSAIFTEAFLSFIGMGVAPPTPSWGAMCNDGVKSFMSHPHELLFPALFISLTVLAFNLLGDGLRDALDAKMKG</sequence>
<dbReference type="GO" id="GO:0015833">
    <property type="term" value="P:peptide transport"/>
    <property type="evidence" value="ECO:0007669"/>
    <property type="project" value="UniProtKB-KW"/>
</dbReference>
<keyword evidence="3" id="KW-1003">Cell membrane</keyword>
<dbReference type="Gene3D" id="2.60.40.10">
    <property type="entry name" value="Immunoglobulins"/>
    <property type="match status" value="1"/>
</dbReference>
<dbReference type="Gene3D" id="1.10.3720.10">
    <property type="entry name" value="MetI-like"/>
    <property type="match status" value="1"/>
</dbReference>
<dbReference type="RefSeq" id="WP_167190479.1">
    <property type="nucleotide sequence ID" value="NZ_JAAONZ010000018.1"/>
</dbReference>
<evidence type="ECO:0000256" key="2">
    <source>
        <dbReference type="ARBA" id="ARBA00022448"/>
    </source>
</evidence>
<evidence type="ECO:0000256" key="4">
    <source>
        <dbReference type="ARBA" id="ARBA00022692"/>
    </source>
</evidence>
<evidence type="ECO:0000256" key="5">
    <source>
        <dbReference type="ARBA" id="ARBA00022856"/>
    </source>
</evidence>
<accession>A0A9E5MNJ4</accession>
<feature type="transmembrane region" description="Helical" evidence="9">
    <location>
        <begin position="330"/>
        <end position="350"/>
    </location>
</feature>
<reference evidence="11" key="1">
    <citation type="submission" date="2020-03" db="EMBL/GenBank/DDBJ databases">
        <authorList>
            <person name="Guo F."/>
        </authorList>
    </citation>
    <scope>NUCLEOTIDE SEQUENCE</scope>
    <source>
        <strain evidence="11">JCM 30134</strain>
    </source>
</reference>
<feature type="transmembrane region" description="Helical" evidence="9">
    <location>
        <begin position="439"/>
        <end position="460"/>
    </location>
</feature>
<dbReference type="CDD" id="cd06261">
    <property type="entry name" value="TM_PBP2"/>
    <property type="match status" value="1"/>
</dbReference>
<comment type="subcellular location">
    <subcellularLocation>
        <location evidence="1 9">Cell membrane</location>
        <topology evidence="1 9">Multi-pass membrane protein</topology>
    </subcellularLocation>
</comment>
<feature type="transmembrane region" description="Helical" evidence="9">
    <location>
        <begin position="302"/>
        <end position="324"/>
    </location>
</feature>
<evidence type="ECO:0000256" key="7">
    <source>
        <dbReference type="ARBA" id="ARBA00022989"/>
    </source>
</evidence>
<gene>
    <name evidence="11" type="ORF">G8770_18580</name>
</gene>
<keyword evidence="12" id="KW-1185">Reference proteome</keyword>
<proteinExistence type="inferred from homology"/>
<organism evidence="11 12">
    <name type="scientific">Pseudomaricurvus hydrocarbonicus</name>
    <dbReference type="NCBI Taxonomy" id="1470433"/>
    <lineage>
        <taxon>Bacteria</taxon>
        <taxon>Pseudomonadati</taxon>
        <taxon>Pseudomonadota</taxon>
        <taxon>Gammaproteobacteria</taxon>
        <taxon>Cellvibrionales</taxon>
        <taxon>Cellvibrionaceae</taxon>
        <taxon>Pseudomaricurvus</taxon>
    </lineage>
</organism>